<protein>
    <submittedName>
        <fullName evidence="1">Uncharacterized protein</fullName>
    </submittedName>
</protein>
<gene>
    <name evidence="1" type="ORF">NC653_031337</name>
</gene>
<keyword evidence="2" id="KW-1185">Reference proteome</keyword>
<dbReference type="AlphaFoldDB" id="A0AAD6Q385"/>
<proteinExistence type="predicted"/>
<dbReference type="EMBL" id="JAQIZT010000013">
    <property type="protein sequence ID" value="KAJ6975458.1"/>
    <property type="molecule type" value="Genomic_DNA"/>
</dbReference>
<name>A0AAD6Q385_9ROSI</name>
<comment type="caution">
    <text evidence="1">The sequence shown here is derived from an EMBL/GenBank/DDBJ whole genome shotgun (WGS) entry which is preliminary data.</text>
</comment>
<reference evidence="1" key="1">
    <citation type="journal article" date="2023" name="Mol. Ecol. Resour.">
        <title>Chromosome-level genome assembly of a triploid poplar Populus alba 'Berolinensis'.</title>
        <authorList>
            <person name="Chen S."/>
            <person name="Yu Y."/>
            <person name="Wang X."/>
            <person name="Wang S."/>
            <person name="Zhang T."/>
            <person name="Zhou Y."/>
            <person name="He R."/>
            <person name="Meng N."/>
            <person name="Wang Y."/>
            <person name="Liu W."/>
            <person name="Liu Z."/>
            <person name="Liu J."/>
            <person name="Guo Q."/>
            <person name="Huang H."/>
            <person name="Sederoff R.R."/>
            <person name="Wang G."/>
            <person name="Qu G."/>
            <person name="Chen S."/>
        </authorList>
    </citation>
    <scope>NUCLEOTIDE SEQUENCE</scope>
    <source>
        <strain evidence="1">SC-2020</strain>
    </source>
</reference>
<evidence type="ECO:0000313" key="1">
    <source>
        <dbReference type="EMBL" id="KAJ6975458.1"/>
    </source>
</evidence>
<evidence type="ECO:0000313" key="2">
    <source>
        <dbReference type="Proteomes" id="UP001164929"/>
    </source>
</evidence>
<sequence>MSVVARGGFVGTIEAGSLLLREDLSTARSPVRTVLRSVMSTMLRGGEGGTMETRCGLLLLDGLYPCRWAGGCGLEAVELLCLDCLSMAGSEIVWVFEGSIINQLRGEKKFKPRGCCLSNLEKSKAKGGGRLCLVF</sequence>
<accession>A0AAD6Q385</accession>
<organism evidence="1 2">
    <name type="scientific">Populus alba x Populus x berolinensis</name>
    <dbReference type="NCBI Taxonomy" id="444605"/>
    <lineage>
        <taxon>Eukaryota</taxon>
        <taxon>Viridiplantae</taxon>
        <taxon>Streptophyta</taxon>
        <taxon>Embryophyta</taxon>
        <taxon>Tracheophyta</taxon>
        <taxon>Spermatophyta</taxon>
        <taxon>Magnoliopsida</taxon>
        <taxon>eudicotyledons</taxon>
        <taxon>Gunneridae</taxon>
        <taxon>Pentapetalae</taxon>
        <taxon>rosids</taxon>
        <taxon>fabids</taxon>
        <taxon>Malpighiales</taxon>
        <taxon>Salicaceae</taxon>
        <taxon>Saliceae</taxon>
        <taxon>Populus</taxon>
    </lineage>
</organism>
<dbReference type="Proteomes" id="UP001164929">
    <property type="component" value="Chromosome 13"/>
</dbReference>